<dbReference type="InterPro" id="IPR001765">
    <property type="entry name" value="Carbonic_anhydrase"/>
</dbReference>
<dbReference type="CDD" id="cd00884">
    <property type="entry name" value="beta_CA_cladeB"/>
    <property type="match status" value="1"/>
</dbReference>
<dbReference type="Gene3D" id="3.40.1050.10">
    <property type="entry name" value="Carbonic anhydrase"/>
    <property type="match status" value="1"/>
</dbReference>
<gene>
    <name evidence="9" type="ORF">FQV27_06510</name>
</gene>
<evidence type="ECO:0000256" key="1">
    <source>
        <dbReference type="ARBA" id="ARBA00006217"/>
    </source>
</evidence>
<dbReference type="GO" id="GO:0004089">
    <property type="term" value="F:carbonate dehydratase activity"/>
    <property type="evidence" value="ECO:0007669"/>
    <property type="project" value="UniProtKB-UniRule"/>
</dbReference>
<keyword evidence="4 7" id="KW-0862">Zinc</keyword>
<dbReference type="Pfam" id="PF00484">
    <property type="entry name" value="Pro_CA"/>
    <property type="match status" value="1"/>
</dbReference>
<feature type="binding site" evidence="7">
    <location>
        <position position="47"/>
    </location>
    <ligand>
        <name>Zn(2+)</name>
        <dbReference type="ChEBI" id="CHEBI:29105"/>
    </ligand>
</feature>
<feature type="binding site" evidence="7">
    <location>
        <position position="111"/>
    </location>
    <ligand>
        <name>Zn(2+)</name>
        <dbReference type="ChEBI" id="CHEBI:29105"/>
    </ligand>
</feature>
<keyword evidence="5 8" id="KW-0456">Lyase</keyword>
<evidence type="ECO:0000256" key="7">
    <source>
        <dbReference type="PIRSR" id="PIRSR601765-1"/>
    </source>
</evidence>
<proteinExistence type="inferred from homology"/>
<organism evidence="9 10">
    <name type="scientific">Paracoccus aurantiacus</name>
    <dbReference type="NCBI Taxonomy" id="2599412"/>
    <lineage>
        <taxon>Bacteria</taxon>
        <taxon>Pseudomonadati</taxon>
        <taxon>Pseudomonadota</taxon>
        <taxon>Alphaproteobacteria</taxon>
        <taxon>Rhodobacterales</taxon>
        <taxon>Paracoccaceae</taxon>
        <taxon>Paracoccus</taxon>
    </lineage>
</organism>
<evidence type="ECO:0000256" key="3">
    <source>
        <dbReference type="ARBA" id="ARBA00022723"/>
    </source>
</evidence>
<dbReference type="InterPro" id="IPR015892">
    <property type="entry name" value="Carbonic_anhydrase_CS"/>
</dbReference>
<dbReference type="InterPro" id="IPR045066">
    <property type="entry name" value="Beta_CA_cladeB"/>
</dbReference>
<evidence type="ECO:0000256" key="8">
    <source>
        <dbReference type="RuleBase" id="RU003956"/>
    </source>
</evidence>
<evidence type="ECO:0000256" key="4">
    <source>
        <dbReference type="ARBA" id="ARBA00022833"/>
    </source>
</evidence>
<evidence type="ECO:0000256" key="6">
    <source>
        <dbReference type="ARBA" id="ARBA00048348"/>
    </source>
</evidence>
<accession>A0A5C6S4M0</accession>
<evidence type="ECO:0000313" key="9">
    <source>
        <dbReference type="EMBL" id="TXB69768.1"/>
    </source>
</evidence>
<keyword evidence="3 7" id="KW-0479">Metal-binding</keyword>
<dbReference type="OrthoDB" id="9797527at2"/>
<name>A0A5C6S4M0_9RHOB</name>
<dbReference type="PANTHER" id="PTHR11002:SF76">
    <property type="entry name" value="CARBONIC ANHYDRASE"/>
    <property type="match status" value="1"/>
</dbReference>
<protein>
    <recommendedName>
        <fullName evidence="2 8">Carbonic anhydrase</fullName>
        <ecNumber evidence="2 8">4.2.1.1</ecNumber>
    </recommendedName>
    <alternativeName>
        <fullName evidence="8">Carbonate dehydratase</fullName>
    </alternativeName>
</protein>
<dbReference type="SMART" id="SM00947">
    <property type="entry name" value="Pro_CA"/>
    <property type="match status" value="1"/>
</dbReference>
<dbReference type="PROSITE" id="PS00705">
    <property type="entry name" value="PROK_CO2_ANHYDRASE_2"/>
    <property type="match status" value="1"/>
</dbReference>
<comment type="caution">
    <text evidence="9">The sequence shown here is derived from an EMBL/GenBank/DDBJ whole genome shotgun (WGS) entry which is preliminary data.</text>
</comment>
<dbReference type="AlphaFoldDB" id="A0A5C6S4M0"/>
<evidence type="ECO:0000313" key="10">
    <source>
        <dbReference type="Proteomes" id="UP000321562"/>
    </source>
</evidence>
<feature type="binding site" evidence="7">
    <location>
        <position position="108"/>
    </location>
    <ligand>
        <name>Zn(2+)</name>
        <dbReference type="ChEBI" id="CHEBI:29105"/>
    </ligand>
</feature>
<comment type="catalytic activity">
    <reaction evidence="6 8">
        <text>hydrogencarbonate + H(+) = CO2 + H2O</text>
        <dbReference type="Rhea" id="RHEA:10748"/>
        <dbReference type="ChEBI" id="CHEBI:15377"/>
        <dbReference type="ChEBI" id="CHEBI:15378"/>
        <dbReference type="ChEBI" id="CHEBI:16526"/>
        <dbReference type="ChEBI" id="CHEBI:17544"/>
        <dbReference type="EC" id="4.2.1.1"/>
    </reaction>
</comment>
<dbReference type="PANTHER" id="PTHR11002">
    <property type="entry name" value="CARBONIC ANHYDRASE"/>
    <property type="match status" value="1"/>
</dbReference>
<evidence type="ECO:0000256" key="5">
    <source>
        <dbReference type="ARBA" id="ARBA00023239"/>
    </source>
</evidence>
<comment type="cofactor">
    <cofactor evidence="7">
        <name>Zn(2+)</name>
        <dbReference type="ChEBI" id="CHEBI:29105"/>
    </cofactor>
    <text evidence="7">Binds 1 zinc ion per subunit.</text>
</comment>
<comment type="function">
    <text evidence="8">Reversible hydration of carbon dioxide.</text>
</comment>
<dbReference type="GO" id="GO:0015976">
    <property type="term" value="P:carbon utilization"/>
    <property type="evidence" value="ECO:0007669"/>
    <property type="project" value="InterPro"/>
</dbReference>
<sequence length="215" mass="23717">MHNARPLPQYLVSRYNGWRATTFTDNRAWYARLADEGQRPRAMIISCCDSRVHVSSIFGADSGEFFIHRNIANLVPPYTPDGQQHGTSAAVEYAVQALKVTHLIVMGHTKCGGVAGCHAMCSGHAPELEDESSFVGRWMDILKPGYARISDLPEAEQIPALEREAVMVSLENLMGFPFVREAVESGRMSLHGLIHDIGDGTLFQYDGPAGQFVRV</sequence>
<dbReference type="InterPro" id="IPR036874">
    <property type="entry name" value="Carbonic_anhydrase_sf"/>
</dbReference>
<evidence type="ECO:0000256" key="2">
    <source>
        <dbReference type="ARBA" id="ARBA00012925"/>
    </source>
</evidence>
<dbReference type="EC" id="4.2.1.1" evidence="2 8"/>
<comment type="similarity">
    <text evidence="1 8">Belongs to the beta-class carbonic anhydrase family.</text>
</comment>
<dbReference type="EMBL" id="VOPL01000002">
    <property type="protein sequence ID" value="TXB69768.1"/>
    <property type="molecule type" value="Genomic_DNA"/>
</dbReference>
<reference evidence="9 10" key="1">
    <citation type="submission" date="2019-08" db="EMBL/GenBank/DDBJ databases">
        <authorList>
            <person name="Ye J."/>
        </authorList>
    </citation>
    <scope>NUCLEOTIDE SEQUENCE [LARGE SCALE GENOMIC DNA]</scope>
    <source>
        <strain evidence="9 10">TK008</strain>
    </source>
</reference>
<dbReference type="Proteomes" id="UP000321562">
    <property type="component" value="Unassembled WGS sequence"/>
</dbReference>
<keyword evidence="10" id="KW-1185">Reference proteome</keyword>
<dbReference type="GO" id="GO:0008270">
    <property type="term" value="F:zinc ion binding"/>
    <property type="evidence" value="ECO:0007669"/>
    <property type="project" value="UniProtKB-UniRule"/>
</dbReference>
<feature type="binding site" evidence="7">
    <location>
        <position position="49"/>
    </location>
    <ligand>
        <name>Zn(2+)</name>
        <dbReference type="ChEBI" id="CHEBI:29105"/>
    </ligand>
</feature>
<dbReference type="RefSeq" id="WP_147097058.1">
    <property type="nucleotide sequence ID" value="NZ_JBHUFH010000001.1"/>
</dbReference>
<dbReference type="SUPFAM" id="SSF53056">
    <property type="entry name" value="beta-carbonic anhydrase, cab"/>
    <property type="match status" value="1"/>
</dbReference>